<dbReference type="InterPro" id="IPR013325">
    <property type="entry name" value="RNA_pol_sigma_r2"/>
</dbReference>
<dbReference type="GO" id="GO:0016987">
    <property type="term" value="F:sigma factor activity"/>
    <property type="evidence" value="ECO:0007669"/>
    <property type="project" value="UniProtKB-KW"/>
</dbReference>
<name>A0AAF0Z3M8_9MICO</name>
<dbReference type="InterPro" id="IPR036388">
    <property type="entry name" value="WH-like_DNA-bd_sf"/>
</dbReference>
<dbReference type="NCBIfam" id="TIGR02937">
    <property type="entry name" value="sigma70-ECF"/>
    <property type="match status" value="1"/>
</dbReference>
<dbReference type="SUPFAM" id="SSF88946">
    <property type="entry name" value="Sigma2 domain of RNA polymerase sigma factors"/>
    <property type="match status" value="1"/>
</dbReference>
<evidence type="ECO:0000256" key="6">
    <source>
        <dbReference type="SAM" id="MobiDB-lite"/>
    </source>
</evidence>
<dbReference type="CDD" id="cd06171">
    <property type="entry name" value="Sigma70_r4"/>
    <property type="match status" value="1"/>
</dbReference>
<keyword evidence="2" id="KW-0805">Transcription regulation</keyword>
<evidence type="ECO:0000256" key="4">
    <source>
        <dbReference type="ARBA" id="ARBA00023125"/>
    </source>
</evidence>
<keyword evidence="10" id="KW-1185">Reference proteome</keyword>
<dbReference type="Gene3D" id="1.10.1740.10">
    <property type="match status" value="1"/>
</dbReference>
<organism evidence="9 10">
    <name type="scientific">Sanguibacter biliveldensis</name>
    <dbReference type="NCBI Taxonomy" id="3030830"/>
    <lineage>
        <taxon>Bacteria</taxon>
        <taxon>Bacillati</taxon>
        <taxon>Actinomycetota</taxon>
        <taxon>Actinomycetes</taxon>
        <taxon>Micrococcales</taxon>
        <taxon>Sanguibacteraceae</taxon>
        <taxon>Sanguibacter</taxon>
    </lineage>
</organism>
<protein>
    <submittedName>
        <fullName evidence="9">SigE family RNA polymerase sigma factor</fullName>
    </submittedName>
</protein>
<keyword evidence="3" id="KW-0731">Sigma factor</keyword>
<dbReference type="SUPFAM" id="SSF88659">
    <property type="entry name" value="Sigma3 and sigma4 domains of RNA polymerase sigma factors"/>
    <property type="match status" value="1"/>
</dbReference>
<evidence type="ECO:0000256" key="2">
    <source>
        <dbReference type="ARBA" id="ARBA00023015"/>
    </source>
</evidence>
<feature type="region of interest" description="Disordered" evidence="6">
    <location>
        <begin position="160"/>
        <end position="239"/>
    </location>
</feature>
<keyword evidence="5" id="KW-0804">Transcription</keyword>
<evidence type="ECO:0000313" key="10">
    <source>
        <dbReference type="Proteomes" id="UP001304340"/>
    </source>
</evidence>
<comment type="similarity">
    <text evidence="1">Belongs to the sigma-70 factor family. ECF subfamily.</text>
</comment>
<reference evidence="10" key="1">
    <citation type="submission" date="2023-11" db="EMBL/GenBank/DDBJ databases">
        <authorList>
            <person name="Helweg L.P."/>
            <person name="Kiel A."/>
            <person name="Hitz F."/>
            <person name="Ruckert-Reed C."/>
            <person name="Busche T."/>
            <person name="Kaltschmidt B."/>
            <person name="Kaltschmidt C."/>
        </authorList>
    </citation>
    <scope>NUCLEOTIDE SEQUENCE [LARGE SCALE GENOMIC DNA]</scope>
    <source>
        <strain evidence="10">4.1</strain>
    </source>
</reference>
<dbReference type="PANTHER" id="PTHR43133:SF50">
    <property type="entry name" value="ECF RNA POLYMERASE SIGMA FACTOR SIGM"/>
    <property type="match status" value="1"/>
</dbReference>
<evidence type="ECO:0000256" key="3">
    <source>
        <dbReference type="ARBA" id="ARBA00023082"/>
    </source>
</evidence>
<dbReference type="Proteomes" id="UP001304340">
    <property type="component" value="Chromosome"/>
</dbReference>
<dbReference type="AlphaFoldDB" id="A0AAF0Z3M8"/>
<dbReference type="PANTHER" id="PTHR43133">
    <property type="entry name" value="RNA POLYMERASE ECF-TYPE SIGMA FACTO"/>
    <property type="match status" value="1"/>
</dbReference>
<gene>
    <name evidence="9" type="ORF">SANBI_003222</name>
</gene>
<feature type="domain" description="RNA polymerase sigma-70 region 2" evidence="7">
    <location>
        <begin position="11"/>
        <end position="76"/>
    </location>
</feature>
<dbReference type="RefSeq" id="WP_319156815.1">
    <property type="nucleotide sequence ID" value="NZ_CP138359.1"/>
</dbReference>
<dbReference type="Gene3D" id="1.10.10.10">
    <property type="entry name" value="Winged helix-like DNA-binding domain superfamily/Winged helix DNA-binding domain"/>
    <property type="match status" value="1"/>
</dbReference>
<proteinExistence type="inferred from homology"/>
<dbReference type="InterPro" id="IPR014284">
    <property type="entry name" value="RNA_pol_sigma-70_dom"/>
</dbReference>
<dbReference type="GO" id="GO:0003677">
    <property type="term" value="F:DNA binding"/>
    <property type="evidence" value="ECO:0007669"/>
    <property type="project" value="UniProtKB-KW"/>
</dbReference>
<feature type="compositionally biased region" description="Basic and acidic residues" evidence="6">
    <location>
        <begin position="199"/>
        <end position="212"/>
    </location>
</feature>
<dbReference type="InterPro" id="IPR013249">
    <property type="entry name" value="RNA_pol_sigma70_r4_t2"/>
</dbReference>
<dbReference type="Pfam" id="PF04542">
    <property type="entry name" value="Sigma70_r2"/>
    <property type="match status" value="1"/>
</dbReference>
<dbReference type="KEGG" id="sbil:SANBI_003222"/>
<evidence type="ECO:0000256" key="5">
    <source>
        <dbReference type="ARBA" id="ARBA00023163"/>
    </source>
</evidence>
<evidence type="ECO:0000313" key="9">
    <source>
        <dbReference type="EMBL" id="WPF81900.1"/>
    </source>
</evidence>
<evidence type="ECO:0000256" key="1">
    <source>
        <dbReference type="ARBA" id="ARBA00010641"/>
    </source>
</evidence>
<evidence type="ECO:0000259" key="8">
    <source>
        <dbReference type="Pfam" id="PF08281"/>
    </source>
</evidence>
<accession>A0AAF0Z3M8</accession>
<dbReference type="EMBL" id="CP138359">
    <property type="protein sequence ID" value="WPF81900.1"/>
    <property type="molecule type" value="Genomic_DNA"/>
</dbReference>
<feature type="domain" description="RNA polymerase sigma factor 70 region 4 type 2" evidence="8">
    <location>
        <begin position="103"/>
        <end position="149"/>
    </location>
</feature>
<sequence length="239" mass="25935">MTDEHDLSRMVRERIGALTGYAYLLCGNVKEAEDLVQDAFVKVFSRRRAPEAATSESYVRRAILTLYLDQYRRRRRWSGIKHLVGVVDRQESAELATSAQLDVAVALDALTPRQRACVVLRYYDDLTVPQVAKSLGCAPGTVKRHLSDAHQALRAILGEDVELPDDSPVTLGASPAVEPGSAEPDQTDGGSADSGGDQSGRHDQPGAGDHARFAPPITAAPEIDRAPAHQTSPTTRTRQ</sequence>
<dbReference type="InterPro" id="IPR007627">
    <property type="entry name" value="RNA_pol_sigma70_r2"/>
</dbReference>
<evidence type="ECO:0000259" key="7">
    <source>
        <dbReference type="Pfam" id="PF04542"/>
    </source>
</evidence>
<keyword evidence="4" id="KW-0238">DNA-binding</keyword>
<feature type="compositionally biased region" description="Polar residues" evidence="6">
    <location>
        <begin position="229"/>
        <end position="239"/>
    </location>
</feature>
<dbReference type="InterPro" id="IPR013324">
    <property type="entry name" value="RNA_pol_sigma_r3/r4-like"/>
</dbReference>
<dbReference type="Pfam" id="PF08281">
    <property type="entry name" value="Sigma70_r4_2"/>
    <property type="match status" value="1"/>
</dbReference>
<dbReference type="GO" id="GO:0006352">
    <property type="term" value="P:DNA-templated transcription initiation"/>
    <property type="evidence" value="ECO:0007669"/>
    <property type="project" value="InterPro"/>
</dbReference>
<dbReference type="InterPro" id="IPR039425">
    <property type="entry name" value="RNA_pol_sigma-70-like"/>
</dbReference>